<evidence type="ECO:0000259" key="15">
    <source>
        <dbReference type="PROSITE" id="PS50011"/>
    </source>
</evidence>
<proteinExistence type="inferred from homology"/>
<comment type="catalytic activity">
    <reaction evidence="11">
        <text>L-threonyl-[protein] + ATP = O-phospho-L-threonyl-[protein] + ADP + H(+)</text>
        <dbReference type="Rhea" id="RHEA:46608"/>
        <dbReference type="Rhea" id="RHEA-COMP:11060"/>
        <dbReference type="Rhea" id="RHEA-COMP:11605"/>
        <dbReference type="ChEBI" id="CHEBI:15378"/>
        <dbReference type="ChEBI" id="CHEBI:30013"/>
        <dbReference type="ChEBI" id="CHEBI:30616"/>
        <dbReference type="ChEBI" id="CHEBI:61977"/>
        <dbReference type="ChEBI" id="CHEBI:456216"/>
        <dbReference type="EC" id="2.7.11.22"/>
    </reaction>
</comment>
<organism evidence="16 17">
    <name type="scientific">Spizellomyces punctatus (strain DAOM BR117)</name>
    <dbReference type="NCBI Taxonomy" id="645134"/>
    <lineage>
        <taxon>Eukaryota</taxon>
        <taxon>Fungi</taxon>
        <taxon>Fungi incertae sedis</taxon>
        <taxon>Chytridiomycota</taxon>
        <taxon>Chytridiomycota incertae sedis</taxon>
        <taxon>Chytridiomycetes</taxon>
        <taxon>Spizellomycetales</taxon>
        <taxon>Spizellomycetaceae</taxon>
        <taxon>Spizellomyces</taxon>
    </lineage>
</organism>
<dbReference type="InterPro" id="IPR008271">
    <property type="entry name" value="Ser/Thr_kinase_AS"/>
</dbReference>
<dbReference type="eggNOG" id="KOG0594">
    <property type="taxonomic scope" value="Eukaryota"/>
</dbReference>
<dbReference type="SUPFAM" id="SSF56112">
    <property type="entry name" value="Protein kinase-like (PK-like)"/>
    <property type="match status" value="1"/>
</dbReference>
<dbReference type="GO" id="GO:0007165">
    <property type="term" value="P:signal transduction"/>
    <property type="evidence" value="ECO:0007669"/>
    <property type="project" value="TreeGrafter"/>
</dbReference>
<keyword evidence="6 13" id="KW-0547">Nucleotide-binding</keyword>
<dbReference type="InParanoid" id="A0A0L0HLF8"/>
<evidence type="ECO:0000256" key="13">
    <source>
        <dbReference type="PROSITE-ProRule" id="PRU10141"/>
    </source>
</evidence>
<evidence type="ECO:0000256" key="3">
    <source>
        <dbReference type="ARBA" id="ARBA00012425"/>
    </source>
</evidence>
<dbReference type="GO" id="GO:0005634">
    <property type="term" value="C:nucleus"/>
    <property type="evidence" value="ECO:0007669"/>
    <property type="project" value="UniProtKB-SubCell"/>
</dbReference>
<sequence>MLAKPTCGAGDKKAFWNLFCEREAVGSGVYGTVYRARYRSDGRIVAVKSCKLPPEKEFGFNADVVREITLLKSLHHPNIVRIEEVFQYIDNGQFKAFMVMELCSRSLRDMLETRQRGLDTEVTKVILRQILQGLEYCHARRVAHRDLKPENILLVDDLMGNISIKLADFGLSRIASCPTKAYSPNQVTALYRAPEVFYGSSEYSMPVDIWSVGCIFAEMVRGKRLFGGGATGDLAVIRDIQRKLGDPKQTDLTYDFDRDPVRISPFPEQPLSAYVCREEYAGPLDSIGVDLLSQMLLYDPRRRIRACQALEHQYFSAVNHQIHSHCTVDERQYLDTQLRGPAVGGDFDGAYR</sequence>
<dbReference type="InterPro" id="IPR011009">
    <property type="entry name" value="Kinase-like_dom_sf"/>
</dbReference>
<dbReference type="Gene3D" id="1.10.510.10">
    <property type="entry name" value="Transferase(Phosphotransferase) domain 1"/>
    <property type="match status" value="1"/>
</dbReference>
<dbReference type="FunFam" id="1.10.510.10:FF:000624">
    <property type="entry name" value="Mitogen-activated protein kinase"/>
    <property type="match status" value="1"/>
</dbReference>
<evidence type="ECO:0000256" key="12">
    <source>
        <dbReference type="ARBA" id="ARBA00048367"/>
    </source>
</evidence>
<evidence type="ECO:0000256" key="5">
    <source>
        <dbReference type="ARBA" id="ARBA00022679"/>
    </source>
</evidence>
<keyword evidence="4 14" id="KW-0723">Serine/threonine-protein kinase</keyword>
<dbReference type="EC" id="2.7.11.22" evidence="3"/>
<dbReference type="GO" id="GO:0000082">
    <property type="term" value="P:G1/S transition of mitotic cell cycle"/>
    <property type="evidence" value="ECO:0007669"/>
    <property type="project" value="TreeGrafter"/>
</dbReference>
<dbReference type="GO" id="GO:0010389">
    <property type="term" value="P:regulation of G2/M transition of mitotic cell cycle"/>
    <property type="evidence" value="ECO:0007669"/>
    <property type="project" value="TreeGrafter"/>
</dbReference>
<dbReference type="SMART" id="SM00220">
    <property type="entry name" value="S_TKc"/>
    <property type="match status" value="1"/>
</dbReference>
<dbReference type="GO" id="GO:0010468">
    <property type="term" value="P:regulation of gene expression"/>
    <property type="evidence" value="ECO:0007669"/>
    <property type="project" value="TreeGrafter"/>
</dbReference>
<reference evidence="16 17" key="1">
    <citation type="submission" date="2009-08" db="EMBL/GenBank/DDBJ databases">
        <title>The Genome Sequence of Spizellomyces punctatus strain DAOM BR117.</title>
        <authorList>
            <consortium name="The Broad Institute Genome Sequencing Platform"/>
            <person name="Russ C."/>
            <person name="Cuomo C."/>
            <person name="Shea T."/>
            <person name="Young S.K."/>
            <person name="Zeng Q."/>
            <person name="Koehrsen M."/>
            <person name="Haas B."/>
            <person name="Borodovsky M."/>
            <person name="Guigo R."/>
            <person name="Alvarado L."/>
            <person name="Berlin A."/>
            <person name="Bochicchio J."/>
            <person name="Borenstein D."/>
            <person name="Chapman S."/>
            <person name="Chen Z."/>
            <person name="Engels R."/>
            <person name="Freedman E."/>
            <person name="Gellesch M."/>
            <person name="Goldberg J."/>
            <person name="Griggs A."/>
            <person name="Gujja S."/>
            <person name="Heiman D."/>
            <person name="Hepburn T."/>
            <person name="Howarth C."/>
            <person name="Jen D."/>
            <person name="Larson L."/>
            <person name="Lewis B."/>
            <person name="Mehta T."/>
            <person name="Park D."/>
            <person name="Pearson M."/>
            <person name="Roberts A."/>
            <person name="Saif S."/>
            <person name="Shenoy N."/>
            <person name="Sisk P."/>
            <person name="Stolte C."/>
            <person name="Sykes S."/>
            <person name="Thomson T."/>
            <person name="Walk T."/>
            <person name="White J."/>
            <person name="Yandava C."/>
            <person name="Burger G."/>
            <person name="Gray M.W."/>
            <person name="Holland P.W.H."/>
            <person name="King N."/>
            <person name="Lang F.B.F."/>
            <person name="Roger A.J."/>
            <person name="Ruiz-Trillo I."/>
            <person name="Lander E."/>
            <person name="Nusbaum C."/>
        </authorList>
    </citation>
    <scope>NUCLEOTIDE SEQUENCE [LARGE SCALE GENOMIC DNA]</scope>
    <source>
        <strain evidence="16 17">DAOM BR117</strain>
    </source>
</reference>
<evidence type="ECO:0000256" key="9">
    <source>
        <dbReference type="ARBA" id="ARBA00023242"/>
    </source>
</evidence>
<dbReference type="PROSITE" id="PS50011">
    <property type="entry name" value="PROTEIN_KINASE_DOM"/>
    <property type="match status" value="1"/>
</dbReference>
<dbReference type="GO" id="GO:0005737">
    <property type="term" value="C:cytoplasm"/>
    <property type="evidence" value="ECO:0007669"/>
    <property type="project" value="TreeGrafter"/>
</dbReference>
<feature type="domain" description="Protein kinase" evidence="15">
    <location>
        <begin position="19"/>
        <end position="315"/>
    </location>
</feature>
<evidence type="ECO:0000313" key="17">
    <source>
        <dbReference type="Proteomes" id="UP000053201"/>
    </source>
</evidence>
<dbReference type="VEuPathDB" id="FungiDB:SPPG_03679"/>
<dbReference type="PANTHER" id="PTHR24056">
    <property type="entry name" value="CELL DIVISION PROTEIN KINASE"/>
    <property type="match status" value="1"/>
</dbReference>
<dbReference type="Pfam" id="PF00069">
    <property type="entry name" value="Pkinase"/>
    <property type="match status" value="1"/>
</dbReference>
<gene>
    <name evidence="16" type="ORF">SPPG_03679</name>
</gene>
<keyword evidence="8 13" id="KW-0067">ATP-binding</keyword>
<keyword evidence="5" id="KW-0808">Transferase</keyword>
<evidence type="ECO:0000256" key="1">
    <source>
        <dbReference type="ARBA" id="ARBA00004123"/>
    </source>
</evidence>
<evidence type="ECO:0000256" key="10">
    <source>
        <dbReference type="ARBA" id="ARBA00039266"/>
    </source>
</evidence>
<dbReference type="PANTHER" id="PTHR24056:SF254">
    <property type="entry name" value="CYCLIN-DEPENDENT KINASE 2"/>
    <property type="match status" value="1"/>
</dbReference>
<name>A0A0L0HLF8_SPIPD</name>
<evidence type="ECO:0000256" key="8">
    <source>
        <dbReference type="ARBA" id="ARBA00022840"/>
    </source>
</evidence>
<dbReference type="PROSITE" id="PS00108">
    <property type="entry name" value="PROTEIN_KINASE_ST"/>
    <property type="match status" value="1"/>
</dbReference>
<dbReference type="Proteomes" id="UP000053201">
    <property type="component" value="Unassembled WGS sequence"/>
</dbReference>
<feature type="binding site" evidence="13">
    <location>
        <position position="48"/>
    </location>
    <ligand>
        <name>ATP</name>
        <dbReference type="ChEBI" id="CHEBI:30616"/>
    </ligand>
</feature>
<dbReference type="RefSeq" id="XP_016609932.1">
    <property type="nucleotide sequence ID" value="XM_016751940.1"/>
</dbReference>
<dbReference type="InterPro" id="IPR050108">
    <property type="entry name" value="CDK"/>
</dbReference>
<protein>
    <recommendedName>
        <fullName evidence="10">Cyclin-dependent kinase 1</fullName>
        <ecNumber evidence="3">2.7.11.22</ecNumber>
    </recommendedName>
</protein>
<dbReference type="InterPro" id="IPR000719">
    <property type="entry name" value="Prot_kinase_dom"/>
</dbReference>
<keyword evidence="17" id="KW-1185">Reference proteome</keyword>
<dbReference type="AlphaFoldDB" id="A0A0L0HLF8"/>
<dbReference type="GO" id="GO:0030332">
    <property type="term" value="F:cyclin binding"/>
    <property type="evidence" value="ECO:0007669"/>
    <property type="project" value="TreeGrafter"/>
</dbReference>
<keyword evidence="9" id="KW-0539">Nucleus</keyword>
<evidence type="ECO:0000256" key="4">
    <source>
        <dbReference type="ARBA" id="ARBA00022527"/>
    </source>
</evidence>
<accession>A0A0L0HLF8</accession>
<evidence type="ECO:0000256" key="2">
    <source>
        <dbReference type="ARBA" id="ARBA00006485"/>
    </source>
</evidence>
<evidence type="ECO:0000313" key="16">
    <source>
        <dbReference type="EMBL" id="KND01893.1"/>
    </source>
</evidence>
<dbReference type="OMA" id="ASHCYSQ"/>
<evidence type="ECO:0000256" key="14">
    <source>
        <dbReference type="RuleBase" id="RU000304"/>
    </source>
</evidence>
<dbReference type="GO" id="GO:0004693">
    <property type="term" value="F:cyclin-dependent protein serine/threonine kinase activity"/>
    <property type="evidence" value="ECO:0007669"/>
    <property type="project" value="UniProtKB-EC"/>
</dbReference>
<evidence type="ECO:0000256" key="11">
    <source>
        <dbReference type="ARBA" id="ARBA00047811"/>
    </source>
</evidence>
<dbReference type="PROSITE" id="PS00107">
    <property type="entry name" value="PROTEIN_KINASE_ATP"/>
    <property type="match status" value="1"/>
</dbReference>
<evidence type="ECO:0000256" key="7">
    <source>
        <dbReference type="ARBA" id="ARBA00022777"/>
    </source>
</evidence>
<evidence type="ECO:0000256" key="6">
    <source>
        <dbReference type="ARBA" id="ARBA00022741"/>
    </source>
</evidence>
<dbReference type="Gene3D" id="3.30.200.20">
    <property type="entry name" value="Phosphorylase Kinase, domain 1"/>
    <property type="match status" value="1"/>
</dbReference>
<dbReference type="GO" id="GO:0000307">
    <property type="term" value="C:cyclin-dependent protein kinase holoenzyme complex"/>
    <property type="evidence" value="ECO:0007669"/>
    <property type="project" value="TreeGrafter"/>
</dbReference>
<dbReference type="STRING" id="645134.A0A0L0HLF8"/>
<dbReference type="GO" id="GO:0005524">
    <property type="term" value="F:ATP binding"/>
    <property type="evidence" value="ECO:0007669"/>
    <property type="project" value="UniProtKB-UniRule"/>
</dbReference>
<dbReference type="EMBL" id="KQ257454">
    <property type="protein sequence ID" value="KND01893.1"/>
    <property type="molecule type" value="Genomic_DNA"/>
</dbReference>
<dbReference type="InterPro" id="IPR017441">
    <property type="entry name" value="Protein_kinase_ATP_BS"/>
</dbReference>
<keyword evidence="7 16" id="KW-0418">Kinase</keyword>
<comment type="similarity">
    <text evidence="2">Belongs to the protein kinase superfamily. CMGC Ser/Thr protein kinase family. CDC2/CDKX subfamily.</text>
</comment>
<comment type="catalytic activity">
    <reaction evidence="12">
        <text>L-seryl-[protein] + ATP = O-phospho-L-seryl-[protein] + ADP + H(+)</text>
        <dbReference type="Rhea" id="RHEA:17989"/>
        <dbReference type="Rhea" id="RHEA-COMP:9863"/>
        <dbReference type="Rhea" id="RHEA-COMP:11604"/>
        <dbReference type="ChEBI" id="CHEBI:15378"/>
        <dbReference type="ChEBI" id="CHEBI:29999"/>
        <dbReference type="ChEBI" id="CHEBI:30616"/>
        <dbReference type="ChEBI" id="CHEBI:83421"/>
        <dbReference type="ChEBI" id="CHEBI:456216"/>
        <dbReference type="EC" id="2.7.11.22"/>
    </reaction>
</comment>
<comment type="subcellular location">
    <subcellularLocation>
        <location evidence="1">Nucleus</location>
    </subcellularLocation>
</comment>
<dbReference type="OrthoDB" id="2095270at2759"/>
<dbReference type="GeneID" id="27687183"/>